<dbReference type="PROSITE" id="PS51420">
    <property type="entry name" value="RHO"/>
    <property type="match status" value="1"/>
</dbReference>
<dbReference type="CDD" id="cd00154">
    <property type="entry name" value="Rab"/>
    <property type="match status" value="1"/>
</dbReference>
<dbReference type="InParanoid" id="A0BG93"/>
<dbReference type="NCBIfam" id="TIGR00231">
    <property type="entry name" value="small_GTP"/>
    <property type="match status" value="1"/>
</dbReference>
<dbReference type="HOGENOM" id="CLU_041217_10_2_1"/>
<dbReference type="GO" id="GO:0003924">
    <property type="term" value="F:GTPase activity"/>
    <property type="evidence" value="ECO:0000318"/>
    <property type="project" value="GO_Central"/>
</dbReference>
<evidence type="ECO:0000256" key="1">
    <source>
        <dbReference type="ARBA" id="ARBA00022741"/>
    </source>
</evidence>
<evidence type="ECO:0000313" key="3">
    <source>
        <dbReference type="EMBL" id="CAK57560.1"/>
    </source>
</evidence>
<keyword evidence="2" id="KW-0342">GTP-binding</keyword>
<dbReference type="PROSITE" id="PS51419">
    <property type="entry name" value="RAB"/>
    <property type="match status" value="1"/>
</dbReference>
<dbReference type="eggNOG" id="KOG0087">
    <property type="taxonomic scope" value="Eukaryota"/>
</dbReference>
<dbReference type="SMART" id="SM00173">
    <property type="entry name" value="RAS"/>
    <property type="match status" value="1"/>
</dbReference>
<evidence type="ECO:0000256" key="2">
    <source>
        <dbReference type="ARBA" id="ARBA00023134"/>
    </source>
</evidence>
<reference evidence="3 4" key="1">
    <citation type="journal article" date="2006" name="Nature">
        <title>Global trends of whole-genome duplications revealed by the ciliate Paramecium tetraurelia.</title>
        <authorList>
            <consortium name="Genoscope"/>
            <person name="Aury J.-M."/>
            <person name="Jaillon O."/>
            <person name="Duret L."/>
            <person name="Noel B."/>
            <person name="Jubin C."/>
            <person name="Porcel B.M."/>
            <person name="Segurens B."/>
            <person name="Daubin V."/>
            <person name="Anthouard V."/>
            <person name="Aiach N."/>
            <person name="Arnaiz O."/>
            <person name="Billaut A."/>
            <person name="Beisson J."/>
            <person name="Blanc I."/>
            <person name="Bouhouche K."/>
            <person name="Camara F."/>
            <person name="Duharcourt S."/>
            <person name="Guigo R."/>
            <person name="Gogendeau D."/>
            <person name="Katinka M."/>
            <person name="Keller A.-M."/>
            <person name="Kissmehl R."/>
            <person name="Klotz C."/>
            <person name="Koll F."/>
            <person name="Le Moue A."/>
            <person name="Lepere C."/>
            <person name="Malinsky S."/>
            <person name="Nowacki M."/>
            <person name="Nowak J.K."/>
            <person name="Plattner H."/>
            <person name="Poulain J."/>
            <person name="Ruiz F."/>
            <person name="Serrano V."/>
            <person name="Zagulski M."/>
            <person name="Dessen P."/>
            <person name="Betermier M."/>
            <person name="Weissenbach J."/>
            <person name="Scarpelli C."/>
            <person name="Schachter V."/>
            <person name="Sperling L."/>
            <person name="Meyer E."/>
            <person name="Cohen J."/>
            <person name="Wincker P."/>
        </authorList>
    </citation>
    <scope>NUCLEOTIDE SEQUENCE [LARGE SCALE GENOMIC DNA]</scope>
    <source>
        <strain evidence="3 4">Stock d4-2</strain>
    </source>
</reference>
<dbReference type="Proteomes" id="UP000000600">
    <property type="component" value="Unassembled WGS sequence"/>
</dbReference>
<dbReference type="GO" id="GO:0005768">
    <property type="term" value="C:endosome"/>
    <property type="evidence" value="ECO:0000318"/>
    <property type="project" value="GO_Central"/>
</dbReference>
<dbReference type="RefSeq" id="XP_001424958.1">
    <property type="nucleotide sequence ID" value="XM_001424921.1"/>
</dbReference>
<keyword evidence="4" id="KW-1185">Reference proteome</keyword>
<dbReference type="AlphaFoldDB" id="A0BG93"/>
<dbReference type="GeneID" id="5010742"/>
<keyword evidence="1" id="KW-0547">Nucleotide-binding</keyword>
<dbReference type="SUPFAM" id="SSF52540">
    <property type="entry name" value="P-loop containing nucleoside triphosphate hydrolases"/>
    <property type="match status" value="1"/>
</dbReference>
<accession>A0BG93</accession>
<dbReference type="KEGG" id="ptm:GSPATT00028595001"/>
<dbReference type="GO" id="GO:0016192">
    <property type="term" value="P:vesicle-mediated transport"/>
    <property type="evidence" value="ECO:0000318"/>
    <property type="project" value="GO_Central"/>
</dbReference>
<dbReference type="FunFam" id="3.40.50.300:FF:001329">
    <property type="entry name" value="Small GTP-binding protein, putative"/>
    <property type="match status" value="1"/>
</dbReference>
<protein>
    <submittedName>
        <fullName evidence="3">Uncharacterized protein</fullName>
    </submittedName>
</protein>
<dbReference type="SMART" id="SM00174">
    <property type="entry name" value="RHO"/>
    <property type="match status" value="1"/>
</dbReference>
<dbReference type="STRING" id="5888.A0BG93"/>
<dbReference type="SMART" id="SM00176">
    <property type="entry name" value="RAN"/>
    <property type="match status" value="1"/>
</dbReference>
<dbReference type="SMART" id="SM00175">
    <property type="entry name" value="RAB"/>
    <property type="match status" value="1"/>
</dbReference>
<dbReference type="InterPro" id="IPR005225">
    <property type="entry name" value="Small_GTP-bd"/>
</dbReference>
<dbReference type="Gene3D" id="3.40.50.300">
    <property type="entry name" value="P-loop containing nucleotide triphosphate hydrolases"/>
    <property type="match status" value="1"/>
</dbReference>
<organism evidence="3 4">
    <name type="scientific">Paramecium tetraurelia</name>
    <dbReference type="NCBI Taxonomy" id="5888"/>
    <lineage>
        <taxon>Eukaryota</taxon>
        <taxon>Sar</taxon>
        <taxon>Alveolata</taxon>
        <taxon>Ciliophora</taxon>
        <taxon>Intramacronucleata</taxon>
        <taxon>Oligohymenophorea</taxon>
        <taxon>Peniculida</taxon>
        <taxon>Parameciidae</taxon>
        <taxon>Paramecium</taxon>
    </lineage>
</organism>
<evidence type="ECO:0000313" key="4">
    <source>
        <dbReference type="Proteomes" id="UP000000600"/>
    </source>
</evidence>
<dbReference type="EMBL" id="CT867992">
    <property type="protein sequence ID" value="CAK57560.1"/>
    <property type="molecule type" value="Genomic_DNA"/>
</dbReference>
<dbReference type="Pfam" id="PF00071">
    <property type="entry name" value="Ras"/>
    <property type="match status" value="1"/>
</dbReference>
<dbReference type="PRINTS" id="PR00449">
    <property type="entry name" value="RASTRNSFRMNG"/>
</dbReference>
<dbReference type="GO" id="GO:0005525">
    <property type="term" value="F:GTP binding"/>
    <property type="evidence" value="ECO:0000318"/>
    <property type="project" value="GO_Central"/>
</dbReference>
<sequence length="191" mass="21821">MQQTSAYKVVLAGDSKVGKTSFFLRATKNITPQQPKSTIGVEYASKQIVYKEQLVTLKIWDTAGSEKYKSVTSNHFRQSQGALIFFDLTDLYTYENIQNWLKDIQNYADDSVTIIIVGNKLDLVNEAQNLRCIPLEKAQQMCKDQNLLYVEISTKTGEGINELIELLVKNLQARKIENVPEQERPRQNCCH</sequence>
<name>A0BG93_PARTE</name>
<dbReference type="InterPro" id="IPR050227">
    <property type="entry name" value="Rab"/>
</dbReference>
<gene>
    <name evidence="3" type="ORF">GSPATT00028595001</name>
</gene>
<dbReference type="OMA" id="PRQNCCH"/>
<dbReference type="PANTHER" id="PTHR47977">
    <property type="entry name" value="RAS-RELATED PROTEIN RAB"/>
    <property type="match status" value="1"/>
</dbReference>
<dbReference type="OrthoDB" id="315612at2759"/>
<dbReference type="InterPro" id="IPR001806">
    <property type="entry name" value="Small_GTPase"/>
</dbReference>
<dbReference type="InterPro" id="IPR027417">
    <property type="entry name" value="P-loop_NTPase"/>
</dbReference>
<dbReference type="PROSITE" id="PS51421">
    <property type="entry name" value="RAS"/>
    <property type="match status" value="1"/>
</dbReference>
<proteinExistence type="predicted"/>